<accession>A0ABR3F030</accession>
<name>A0ABR3F030_9AGAR</name>
<dbReference type="InterPro" id="IPR041457">
    <property type="entry name" value="CxC2_KDZ-assoc"/>
</dbReference>
<evidence type="ECO:0000256" key="1">
    <source>
        <dbReference type="SAM" id="MobiDB-lite"/>
    </source>
</evidence>
<dbReference type="Pfam" id="PF18758">
    <property type="entry name" value="KDZ"/>
    <property type="match status" value="1"/>
</dbReference>
<feature type="region of interest" description="Disordered" evidence="1">
    <location>
        <begin position="845"/>
        <end position="872"/>
    </location>
</feature>
<proteinExistence type="predicted"/>
<feature type="domain" description="CxC2-like cysteine cluster KDZ transposase-associated" evidence="2">
    <location>
        <begin position="195"/>
        <end position="303"/>
    </location>
</feature>
<dbReference type="InterPro" id="IPR040521">
    <property type="entry name" value="KDZ"/>
</dbReference>
<gene>
    <name evidence="3" type="ORF">V5O48_013442</name>
</gene>
<dbReference type="EMBL" id="JBAHYK010001314">
    <property type="protein sequence ID" value="KAL0568546.1"/>
    <property type="molecule type" value="Genomic_DNA"/>
</dbReference>
<protein>
    <recommendedName>
        <fullName evidence="2">CxC2-like cysteine cluster KDZ transposase-associated domain-containing protein</fullName>
    </recommendedName>
</protein>
<feature type="region of interest" description="Disordered" evidence="1">
    <location>
        <begin position="769"/>
        <end position="789"/>
    </location>
</feature>
<dbReference type="Proteomes" id="UP001465976">
    <property type="component" value="Unassembled WGS sequence"/>
</dbReference>
<reference evidence="3 4" key="1">
    <citation type="submission" date="2024-02" db="EMBL/GenBank/DDBJ databases">
        <title>A draft genome for the cacao thread blight pathogen Marasmius crinis-equi.</title>
        <authorList>
            <person name="Cohen S.P."/>
            <person name="Baruah I.K."/>
            <person name="Amoako-Attah I."/>
            <person name="Bukari Y."/>
            <person name="Meinhardt L.W."/>
            <person name="Bailey B.A."/>
        </authorList>
    </citation>
    <scope>NUCLEOTIDE SEQUENCE [LARGE SCALE GENOMIC DNA]</scope>
    <source>
        <strain evidence="3 4">GH-76</strain>
    </source>
</reference>
<organism evidence="3 4">
    <name type="scientific">Marasmius crinis-equi</name>
    <dbReference type="NCBI Taxonomy" id="585013"/>
    <lineage>
        <taxon>Eukaryota</taxon>
        <taxon>Fungi</taxon>
        <taxon>Dikarya</taxon>
        <taxon>Basidiomycota</taxon>
        <taxon>Agaricomycotina</taxon>
        <taxon>Agaricomycetes</taxon>
        <taxon>Agaricomycetidae</taxon>
        <taxon>Agaricales</taxon>
        <taxon>Marasmiineae</taxon>
        <taxon>Marasmiaceae</taxon>
        <taxon>Marasmius</taxon>
    </lineage>
</organism>
<dbReference type="PANTHER" id="PTHR33096:SF1">
    <property type="entry name" value="CXC1-LIKE CYSTEINE CLUSTER ASSOCIATED WITH KDZ TRANSPOSASES DOMAIN-CONTAINING PROTEIN"/>
    <property type="match status" value="1"/>
</dbReference>
<keyword evidence="4" id="KW-1185">Reference proteome</keyword>
<evidence type="ECO:0000259" key="2">
    <source>
        <dbReference type="Pfam" id="PF18803"/>
    </source>
</evidence>
<feature type="region of interest" description="Disordered" evidence="1">
    <location>
        <begin position="1"/>
        <end position="21"/>
    </location>
</feature>
<comment type="caution">
    <text evidence="3">The sequence shown here is derived from an EMBL/GenBank/DDBJ whole genome shotgun (WGS) entry which is preliminary data.</text>
</comment>
<dbReference type="Pfam" id="PF18803">
    <property type="entry name" value="CxC2"/>
    <property type="match status" value="1"/>
</dbReference>
<feature type="compositionally biased region" description="Polar residues" evidence="1">
    <location>
        <begin position="7"/>
        <end position="21"/>
    </location>
</feature>
<evidence type="ECO:0000313" key="4">
    <source>
        <dbReference type="Proteomes" id="UP001465976"/>
    </source>
</evidence>
<sequence>MAPIRTSKPSSKNGFISVPSISTDGRRMKERLIPIALPDELPAVEHETTFPSLGGIQLEPLDLLPMDADFPVPSFREDLEQEIEEEELDEKITEEGMENEIQVGAATMHKTKEDSLWQMKAHSRDFLQIMMELEGRCESGDACGSCGCNSEVSFRCRSCTGNVMFCKKCLLVNHRSLPTHYVEQWNGFHFQRVGLRELGLRVQLGHPPTQTCRNPRPARIRFCVMDIDSIQEIELDFCQCQAVKVVGNAWTQLLHARLFPATVVDPRTAFTFRMLKFFHVATLQSKMTLYDVCRTLERRTDGSGISEPKNHYHELLRVMKMWRYLKQLKRGGIGCQPDWSLADVKPGELTIRCPGCPQPKVNLPTNWQSAANSYIYRKFIAVDACFRLKRRTVSSEAKDPGLMTGQAYYVEDVGCEHSLAAVDQASTKFSKGYATTGVVLCLCARHEIVEPNGVVDTNKGEKYWHTDYAISSSQKHFDPDLDYVLSYDINCRYSKQFFTRLEEDLPQDVKFECRKQNWHFVIPKLHIQGHGRPCQEIYSFYLLPGAGETDGEGIERHWADLGALASCTVEMGPGGRRDTIDDHIASSNWTKVITIGSVLRTRQRRAQEQAEAHQAIFVQFTETQVEHWPQWAKQVLEWEQKQSDFNPYSAGNIQGETEALVRLQLAKEESEQARAGQPSVHDVSPSAFMHAVLDLEELQRKLRLDLKDSKWRTETQQTELLERRAKISRQIARVRALQRIYTPVALEAFPPAPQPASLPEAEEVTTLLPSTLPPQHSSSSGPMQRSLQVRHQQASVRARQVLTRIERKLLEAKEKYRAAWKALEVLLGSGNVPFHCLEDRDCAAFNDPSNDPLKKKRNCRKQRDSNPLFQPRESRKPLSWIWTGVDVGEDSPAMQDALRIEWCKAQRWNEELELLEEEMQRVPISLEDEARQWLARIPSDSRALEAEGIAAYCCRQAGIRRGLSAFF</sequence>
<evidence type="ECO:0000313" key="3">
    <source>
        <dbReference type="EMBL" id="KAL0568546.1"/>
    </source>
</evidence>
<dbReference type="PANTHER" id="PTHR33096">
    <property type="entry name" value="CXC2 DOMAIN-CONTAINING PROTEIN"/>
    <property type="match status" value="1"/>
</dbReference>